<dbReference type="Proteomes" id="UP000199013">
    <property type="component" value="Unassembled WGS sequence"/>
</dbReference>
<dbReference type="InterPro" id="IPR014942">
    <property type="entry name" value="AbiEii"/>
</dbReference>
<evidence type="ECO:0000313" key="2">
    <source>
        <dbReference type="Proteomes" id="UP000199013"/>
    </source>
</evidence>
<gene>
    <name evidence="1" type="ORF">FDG2_2161</name>
</gene>
<name>A0A1C3NX59_9ACTN</name>
<organism evidence="1 2">
    <name type="scientific">Candidatus Protofrankia californiensis</name>
    <dbReference type="NCBI Taxonomy" id="1839754"/>
    <lineage>
        <taxon>Bacteria</taxon>
        <taxon>Bacillati</taxon>
        <taxon>Actinomycetota</taxon>
        <taxon>Actinomycetes</taxon>
        <taxon>Frankiales</taxon>
        <taxon>Frankiaceae</taxon>
        <taxon>Protofrankia</taxon>
    </lineage>
</organism>
<dbReference type="EMBL" id="FLUV01000899">
    <property type="protein sequence ID" value="SBW21899.1"/>
    <property type="molecule type" value="Genomic_DNA"/>
</dbReference>
<sequence length="115" mass="13054">MTELGPTLTARDLAARKTLALFGRAEARDFTDVYWLSRRFGKDQLLRLAGAQDSGFDLQVFADMVGTIRRFTDEDLLLERQEAEKVRAFFAAWQDEIRSIGPASPPTEPRVHNEP</sequence>
<protein>
    <submittedName>
        <fullName evidence="1">Uncharacterized protein</fullName>
    </submittedName>
</protein>
<dbReference type="AlphaFoldDB" id="A0A1C3NX59"/>
<dbReference type="Pfam" id="PF08843">
    <property type="entry name" value="AbiEii"/>
    <property type="match status" value="1"/>
</dbReference>
<accession>A0A1C3NX59</accession>
<proteinExistence type="predicted"/>
<evidence type="ECO:0000313" key="1">
    <source>
        <dbReference type="EMBL" id="SBW21899.1"/>
    </source>
</evidence>
<reference evidence="2" key="1">
    <citation type="submission" date="2016-02" db="EMBL/GenBank/DDBJ databases">
        <authorList>
            <person name="Wibberg D."/>
        </authorList>
    </citation>
    <scope>NUCLEOTIDE SEQUENCE [LARGE SCALE GENOMIC DNA]</scope>
</reference>
<keyword evidence="2" id="KW-1185">Reference proteome</keyword>